<comment type="caution">
    <text evidence="1">The sequence shown here is derived from an EMBL/GenBank/DDBJ whole genome shotgun (WGS) entry which is preliminary data.</text>
</comment>
<dbReference type="EMBL" id="CM044701">
    <property type="protein sequence ID" value="KAI5680903.1"/>
    <property type="molecule type" value="Genomic_DNA"/>
</dbReference>
<evidence type="ECO:0000313" key="2">
    <source>
        <dbReference type="Proteomes" id="UP001060085"/>
    </source>
</evidence>
<accession>A0ACC0C7G1</accession>
<keyword evidence="2" id="KW-1185">Reference proteome</keyword>
<name>A0ACC0C7G1_CATRO</name>
<sequence>MFHCGAYNLVPRGTQMPYSAAVDLVAGLGYRSDTKELHVPCKMDTCIIVVTTPRALRSLVLYSMLWRDSCDGRLSKHYAQVDCQRKLVKFSRPSISILVFQGKRTKRKNPFSSGMKLGSCMERMSRVPNIFTQQT</sequence>
<organism evidence="1 2">
    <name type="scientific">Catharanthus roseus</name>
    <name type="common">Madagascar periwinkle</name>
    <name type="synonym">Vinca rosea</name>
    <dbReference type="NCBI Taxonomy" id="4058"/>
    <lineage>
        <taxon>Eukaryota</taxon>
        <taxon>Viridiplantae</taxon>
        <taxon>Streptophyta</taxon>
        <taxon>Embryophyta</taxon>
        <taxon>Tracheophyta</taxon>
        <taxon>Spermatophyta</taxon>
        <taxon>Magnoliopsida</taxon>
        <taxon>eudicotyledons</taxon>
        <taxon>Gunneridae</taxon>
        <taxon>Pentapetalae</taxon>
        <taxon>asterids</taxon>
        <taxon>lamiids</taxon>
        <taxon>Gentianales</taxon>
        <taxon>Apocynaceae</taxon>
        <taxon>Rauvolfioideae</taxon>
        <taxon>Vinceae</taxon>
        <taxon>Catharanthinae</taxon>
        <taxon>Catharanthus</taxon>
    </lineage>
</organism>
<gene>
    <name evidence="1" type="ORF">M9H77_02130</name>
</gene>
<proteinExistence type="predicted"/>
<evidence type="ECO:0000313" key="1">
    <source>
        <dbReference type="EMBL" id="KAI5680903.1"/>
    </source>
</evidence>
<protein>
    <submittedName>
        <fullName evidence="1">Uncharacterized protein</fullName>
    </submittedName>
</protein>
<dbReference type="Proteomes" id="UP001060085">
    <property type="component" value="Linkage Group LG01"/>
</dbReference>
<reference evidence="2" key="1">
    <citation type="journal article" date="2023" name="Nat. Plants">
        <title>Single-cell RNA sequencing provides a high-resolution roadmap for understanding the multicellular compartmentation of specialized metabolism.</title>
        <authorList>
            <person name="Sun S."/>
            <person name="Shen X."/>
            <person name="Li Y."/>
            <person name="Li Y."/>
            <person name="Wang S."/>
            <person name="Li R."/>
            <person name="Zhang H."/>
            <person name="Shen G."/>
            <person name="Guo B."/>
            <person name="Wei J."/>
            <person name="Xu J."/>
            <person name="St-Pierre B."/>
            <person name="Chen S."/>
            <person name="Sun C."/>
        </authorList>
    </citation>
    <scope>NUCLEOTIDE SEQUENCE [LARGE SCALE GENOMIC DNA]</scope>
</reference>